<dbReference type="Gene3D" id="3.30.559.10">
    <property type="entry name" value="Chloramphenicol acetyltransferase-like domain"/>
    <property type="match status" value="6"/>
</dbReference>
<evidence type="ECO:0000313" key="8">
    <source>
        <dbReference type="Proteomes" id="UP001058381"/>
    </source>
</evidence>
<gene>
    <name evidence="7" type="ORF">M0D43_21965</name>
</gene>
<dbReference type="FunFam" id="3.30.300.30:FF:000010">
    <property type="entry name" value="Enterobactin synthetase component F"/>
    <property type="match status" value="5"/>
</dbReference>
<dbReference type="PROSITE" id="PS00012">
    <property type="entry name" value="PHOSPHOPANTETHEINE"/>
    <property type="match status" value="6"/>
</dbReference>
<dbReference type="PANTHER" id="PTHR45527:SF1">
    <property type="entry name" value="FATTY ACID SYNTHASE"/>
    <property type="match status" value="1"/>
</dbReference>
<dbReference type="CDD" id="cd19531">
    <property type="entry name" value="LCL_NRPS-like"/>
    <property type="match status" value="5"/>
</dbReference>
<accession>A0A9Q9J3U0</accession>
<evidence type="ECO:0000256" key="4">
    <source>
        <dbReference type="ARBA" id="ARBA00022553"/>
    </source>
</evidence>
<feature type="domain" description="Carrier" evidence="6">
    <location>
        <begin position="3161"/>
        <end position="3236"/>
    </location>
</feature>
<comment type="similarity">
    <text evidence="2">Belongs to the ATP-dependent AMP-binding enzyme family.</text>
</comment>
<evidence type="ECO:0000256" key="2">
    <source>
        <dbReference type="ARBA" id="ARBA00006432"/>
    </source>
</evidence>
<comment type="cofactor">
    <cofactor evidence="1">
        <name>pantetheine 4'-phosphate</name>
        <dbReference type="ChEBI" id="CHEBI:47942"/>
    </cofactor>
</comment>
<dbReference type="Gene3D" id="3.40.50.980">
    <property type="match status" value="12"/>
</dbReference>
<dbReference type="InterPro" id="IPR025110">
    <property type="entry name" value="AMP-bd_C"/>
</dbReference>
<dbReference type="InterPro" id="IPR009081">
    <property type="entry name" value="PP-bd_ACP"/>
</dbReference>
<dbReference type="PROSITE" id="PS50075">
    <property type="entry name" value="CARRIER"/>
    <property type="match status" value="6"/>
</dbReference>
<proteinExistence type="inferred from homology"/>
<dbReference type="GO" id="GO:0044550">
    <property type="term" value="P:secondary metabolite biosynthetic process"/>
    <property type="evidence" value="ECO:0007669"/>
    <property type="project" value="UniProtKB-ARBA"/>
</dbReference>
<protein>
    <submittedName>
        <fullName evidence="7">Non-ribosomal peptide synthase/polyketide synthase</fullName>
    </submittedName>
</protein>
<feature type="domain" description="Carrier" evidence="6">
    <location>
        <begin position="2074"/>
        <end position="2148"/>
    </location>
</feature>
<dbReference type="EMBL" id="CP096142">
    <property type="protein sequence ID" value="UXA65491.1"/>
    <property type="molecule type" value="Genomic_DNA"/>
</dbReference>
<dbReference type="InterPro" id="IPR000873">
    <property type="entry name" value="AMP-dep_synth/lig_dom"/>
</dbReference>
<dbReference type="FunFam" id="1.10.1200.10:FF:000016">
    <property type="entry name" value="Non-ribosomal peptide synthase"/>
    <property type="match status" value="3"/>
</dbReference>
<dbReference type="Gene3D" id="3.30.300.30">
    <property type="match status" value="6"/>
</dbReference>
<organism evidence="7 8">
    <name type="scientific">Xanthomonas prunicola</name>
    <dbReference type="NCBI Taxonomy" id="2053930"/>
    <lineage>
        <taxon>Bacteria</taxon>
        <taxon>Pseudomonadati</taxon>
        <taxon>Pseudomonadota</taxon>
        <taxon>Gammaproteobacteria</taxon>
        <taxon>Lysobacterales</taxon>
        <taxon>Lysobacteraceae</taxon>
        <taxon>Xanthomonas</taxon>
    </lineage>
</organism>
<dbReference type="InterPro" id="IPR010071">
    <property type="entry name" value="AA_adenyl_dom"/>
</dbReference>
<dbReference type="CDD" id="cd12117">
    <property type="entry name" value="A_NRPS_Srf_like"/>
    <property type="match status" value="2"/>
</dbReference>
<evidence type="ECO:0000256" key="1">
    <source>
        <dbReference type="ARBA" id="ARBA00001957"/>
    </source>
</evidence>
<dbReference type="Gene3D" id="2.30.38.10">
    <property type="entry name" value="Luciferase, Domain 3"/>
    <property type="match status" value="6"/>
</dbReference>
<dbReference type="FunFam" id="1.10.1200.10:FF:000005">
    <property type="entry name" value="Nonribosomal peptide synthetase 1"/>
    <property type="match status" value="3"/>
</dbReference>
<dbReference type="GO" id="GO:0031177">
    <property type="term" value="F:phosphopantetheine binding"/>
    <property type="evidence" value="ECO:0007669"/>
    <property type="project" value="InterPro"/>
</dbReference>
<feature type="domain" description="Carrier" evidence="6">
    <location>
        <begin position="5279"/>
        <end position="5354"/>
    </location>
</feature>
<dbReference type="Gene3D" id="1.10.1200.10">
    <property type="entry name" value="ACP-like"/>
    <property type="match status" value="5"/>
</dbReference>
<dbReference type="CDD" id="cd17646">
    <property type="entry name" value="A_NRPS_AB3403-like"/>
    <property type="match status" value="2"/>
</dbReference>
<name>A0A9Q9J3U0_9XANT</name>
<dbReference type="InterPro" id="IPR020845">
    <property type="entry name" value="AMP-binding_CS"/>
</dbReference>
<feature type="domain" description="Carrier" evidence="6">
    <location>
        <begin position="6332"/>
        <end position="6407"/>
    </location>
</feature>
<feature type="domain" description="Carrier" evidence="6">
    <location>
        <begin position="4216"/>
        <end position="4291"/>
    </location>
</feature>
<dbReference type="GO" id="GO:0005829">
    <property type="term" value="C:cytosol"/>
    <property type="evidence" value="ECO:0007669"/>
    <property type="project" value="TreeGrafter"/>
</dbReference>
<evidence type="ECO:0000313" key="7">
    <source>
        <dbReference type="EMBL" id="UXA65491.1"/>
    </source>
</evidence>
<sequence>MSSSSKLPQDISTLTTEEANRLWALLSKAAPAANAQETIQPRNGEAPPPLSFAQQRLWFLAQLDAQADLAYLMPNGLRLRGRLDRHALRRALDRIVARHETLRTRIALHRDEPVQIIDADDIGFRLREHDLSACPDPEHQAQRRAEQETQTPFDLAHDTLARGQLLCLGEDDHVLLITLHHLVCDGWSMGVLVHELTSLYTAFALGQPDPLPPLPLQYADIAVWQHGHITGQVLQRQKDFWLEHLRDAPALLDLPTDRPRPALQDYSGDSVDITLDADLTDALRSFSQRHGTTLFMTMLTSWAVLLGRLSGQNQVVIGTPVANRTRSELEPLIGFFVNTQALCIDLRANPSIAHVLAQVRATALAAQDHQDLPFEQVIEAVSPERSLAYSPLFQVMLAWQSTLNAEPALPGLRLSPIDKTASDAKFDLDLSLREADDRIVGALCYATALFDRATIERHVVLFVRMLRGLLADDHLRIAQLPLLREEDRRQLLQQFNATTMALPATGCVHTVFEAQARRTPDAVAVVAGDAQLRYAELDALADRLAARLVALGIGPERRVAIRLERSPELIVALLAVLKAGGAYVPIDPAYPIERSIYLLEDSQACVLLTTTALAAELRSSHVLRTVSVLLMDQPDASAQLGAALDTPAPAPSAYPEQTAYAIYTSGSSGQPKGVLVEHRQLCNLVHWHIARFGLQPGERCTSLAGLGFDAATWEIWPALCAGATLLLAPAAASGDPDALLAWWRQQDMHSSFLPTPLAEIVLRDPGLPPTLRVLLTGGDRLGALAQLPSAQLINNYGPTETTVVATSAQVTRAGVLPGIGRPIANTRAYVLDEHGQLAPIDVVGELHIAGRQLARGYLGRPGPTAERFVPDPFADQPGQRMYKTGDLVRWRADGNLDFLGRNDAQVKLRGVRIELGEIEAVLRACEGVREAVVLAREDRPGDTRLVAYLVGDATPGDAAVWLCADRLRAQLITRLPDAMIPVAYVRLDALPLTANGKLDRRALPLPDTDAFDVQAYAAPEGELETLLAALWSELLGVEQIGRYDSFFALGGHSLLGTRLISRIRHTLGLELPLAALFMQPRLADLARAMDSLAASQLPAIVPLPREGNLPLSFAQQRLWFLAQLDAQADLAYAMPGGVELQGELDLAALRQALDRIVARHEALRTTFVASGDSAIQRIAPPEVGFALDCIDLRHAHDPDADAQRLAEQEAHAPFDLEQGPLIRGRLLRLDEHRHRLLVTMHHIVSDGWSIGLLLRELGALYAAFVQSRPDPLPPLPIQYADYTVWQRRWLDGPVLQRQLDFWRDHLEGAPALLALPTDRPRPALQDYRGDSVDLTLDADLAEALTALSQRHGTTLFMTVLAAWGALLARLSGQNEVVIGTPIANRTCSELEPLIGFFVNTQALHIDLRAKPSVATLLAQVRATAVAAQEHQDLPFEQVIEALNPARHLDHHPVFQAMLVWQNNADVALDLPGLHSRVLEQGNATAKFDLQLTLQVQDARIAGQLTYATALFDRSTVERHLAQFVMLLQGMVANDRACVAHLPLLADDEQAQLQGFNATATDLGGTGYLHRAIEAQAQRTPDAIAVTDDHGTLSYAELDARSNQLAHHLIGLGVVPESSVAVCLPRSIDLVVALLAILKAGAAYLPLDGDMPAARLDTMLADARPCVLLAHRETAALLEQCADRHTVLLDADADAALWACASTQAPTVALHPQHPAYVLYTSGSTGTPKGVVTTHAGIDNRLQWMQQHLQLQPNRSVLQKTPVGFDVSVWELFWPLRVGARLVLAEPGGHKDPAYLIDLIERTGVDTVHFVPSMLRVFLDVLPQGACASLQRIVCSGEALPVDLASTVRARLPQARLYNLYGPTEAAVDVSVWECTEADTHSVPIGRPIANTRLQVLDAHGQLTPIGVAGELQIAGVQLARGYLGRPDLTAERFVPDPFAEQPGQRMYRTGDVARWRADGALEYLGRNDHQVKLRGVRIELGEIAAALRACGVRETVVVAAGAEDKRLIAYLIGDGAAKDPTALRAQLAARLPEYMIPAAFIQMDALPLTPNGKLDRAALPAADIDALAANAYAAPEGELETLLATLWRELLGVPQVGRHDNFFALGGHSLLAVKLIERLRRLGWQLEVRALFGTPTVAGLASRLHSASQVVVPPNRIEAGCRRITPDLLPLLELTQAEIDTVVANVDGGTANVQDLYPLAPLQEGLLFHHLADPLADPYLQSSLLAFPTSEQRAAFLDAFDQVIVRHDILRTGVVWQHLRVPVQVVWRQATLPRRVHIFDGPDPATALQRWMHAPEAALRLQQAPLIHAHLADDPSTGRWLLGLQHHHLAMDHTTLELLVEEVRVHLAGQQHQLPAPLPFRDFVAHTLAGVSAQDHQAFFTKMLGDIESPIAPFGVFAPVRDLDSVQHLRQPLPTTLAHAVRAQARRHGVTAASLFHLAYSLMLARSSGRDEVVFGTVLFGRMHASIGVDRVLGMFLNTLPIRLGCRGHNVAQALHHTQQALARLFHHEHAPLALAQRCSAVDPTLPLLNAMLNYRYAGGSNVLDDQAHPQHDALREIQQLGGRERTHYPLAVSVDDHTADGGFSLDVQCVEHIGSERVAALLLHTVQALVDALEHAPETVLHALELLPAEEHAQLRGFNATATDLGGAGYLHRAIQAQAQRTPDAIAVTDDHGTLSYAELDARSNQLAHHLIGLGVVPESSVAVCLPRSIDLVVALLAILKAGAAYLPLDSDVPAARLDTMLADARPCVLLAHRETVALLEQCADRHTVLLDADADAALWACASTQAPTVALHPQHPAYVLYTSGSTGTPKGVVTTHAGIDNRLQWMQQHLQLQPNRSVLQKTPVGFDVSVWELFWPLRVGVRLVLAEPGGHKDPAYLIDLIERTGVDTVHFVPSMLRVFLDVLPQGACASLQRIVCSGEALPADLAHGVRQRLPHARLYNLYGPTEAAVDVSVWECTAADTSCVPIGRPIANTRLHVLDTHGQLAPIGVAGELQIAGVQLARGYLGRPDLTAERFVPDPFAEQPGQRMYRTGDVSRWRADGALEYLGRNDHQVKLRGVRIELGEIEAAIRACAGVRDAALILRQDNTGEPRLIAYLIGDAKHLAADALRTQLAARLPEAMLPSAYVPLDALPLTPNGKLDRRALPAPDADALATQTYLAPDGEREILLAALWSDLLGVAQVGRHDSFFALGGHSLLAVRLISRIRSSLGIELPLATLFAHPRLADLAQALDSAAASTLPAIVPAIVPAERGQPLPLSFAQQRLWFLAQLDAQADLAYLMPNGLRLRGRLDRHALRQALDRLVARHETLRTRIGLQQEEPVQLIDAEDVGFPLREHDLSGHPDPETEVSRLAEHEAGTPFDLARDTLARGQLLRLGEDEHVLLVTLHHLVADGWSMGVLVHELGTLYAAFAQDRPDPLPPLPIQYTDYSLWQRRWLEGPLLQRQLDFWRDHLQDAPALLELPTDRPRPARQDARGDTLACVLDAELSTALTALSQRHGTTVFMTLLAAWGVLLARLSGQDQVVIGTPIANRTRSELEPLIGLFVNTQALRIDLRGDPTFAELLGQVRTTALAAQHHQDVPFEQVIEALNPTRNLAHHPLFQVMFAWQNTPDSRIELPGLTLDAVPQRLDALKFDLELALHERDGAIVGSLGYATALFERSTVQRFLASFVHLLQAMPSQDRVPVARLPLLDAPQREHLLSRFGTGTPAAIPAQPVHRLFEAQAQRTPDAIAVVAGQQRVRYAALDARANRLAQRLLALGLRAGAQVAIALPRSVELIVAQLAVLKCAAAYVPLDSAHPRERLLALIADAQATVLIQERDGTLAPAGVACLSLADLDTANTATPPAIAVPLAATAYVMYTSGSTGTPKGVAVSHAAVLAFALNQQHAPLQPQDRVAFLANPAFDASTFEVWATLLHGAAIVIVDQQTLLDPTALAQHLSATKVSILHLTAGLLPGYWHALRDLLPTLRCLLTGGDSVDAGSVAALLAQAAPQRLLHCYGPTETTTFSVVHPVATVAADAARIPLGRPLPGSRAYVLDRHGQPTPIGVAGELHIAGAQLAQGYLHRPGLTAERFVPDPFAEQAGERMYRTGDLTRWRDDGTLDFLGRNDDQIKLRGFRIELGEIQAALRACDGIHEAVVIARQDSPGALRLVAYLVGDGATSPDALRTQLGLRLPDYMVPAAYVRLDALPLTANGKLERCALPAPDASALALQAYLAPQGELEILLAGLWSELLGVEKIGRHDSFFALGGHSLLAVRLISRIRSALSVELPLATLFTQPRLVDIAIALRTAATSTLPAIVPVPRAGNLSLSFAQQRLWFLSQLDARAAQAYLLAGGVDLHGELDLSALQRALDRIVARHEALRTSFVSIDDGATQIIAPPEIGFALHCIDLRQSADPDADAQRHAEQEANTAFDLEHGPLIRGRLLRLAEHEHRLLVTMHHIVTDGWSMGLLVRELSTLYAAFALGQPDPLPPLPIQYADYAQWQRCWLEGQLLQRQLSFWREHLQGAPALLELPTDRPRPALQDYSGDSIEIALDAELTAALRALSQRHGSTVFMTVLAAWSVLLSRLSGQDEVVIGAPVANRTRSELEALIGFFVNAQALRIDLRANPSVAELLAQVRRTALAAQDHQDLPFEQVIEALNPERSLAAQPVFQVVLTWQNVPEADLTLPGLRLQSIQAQARDAKFDLELFLGEVGDRIVGSLNYATALFDRGTIERQLAQFVQVLAGMAADAQARIAQLPLLPADERAQLQNFTATETAPLAQATCIHQLFEDQVRRTPDAIALLDGDVQLSYAALEARANRLAHRLHKLGVGPESRVALYLPRGIEQVVALLATLKAGAAYLPLDPDLPDERLAFLLADSRPRAVLTCTALQDRLPASRAMLRVSVLTLDTDRDAALDDPGAPSVTSLCPDNLAYVIYTSGSTGQPKGTLLTHAGAAHYLQWAINTYRPFPSAVVSSSLAFDATLTSLLAPLLCGARVELLPEHATLDALRQRLCDPTPLGLVKLTPAHLEVLGQQLADNPGPLSPAVMVIGGEALPAATLARWQALAPHTRLINEYGPTETVVGCVVHATTADDALAPSGRVPIGRPIAHLRIHVLDRHGQLAPIGVTGHLHIAGPQLARGYLGRPALSAECFVPDPFAEQPGQRMYRSGDLACWRADGTLDFLGRNDDQVKLRGFRIELGEIAAALRACHGVRDAAVLLREDNPGEPRLVAYLIGDATDVSADALRTQLATRLPEVMLPSAYVWLDALPLTSNGKLDRCALPAPDTDALAVQTYAAPEGERETLLASLWSELLGVERVGRHDSFFALGGHSLLGVRLISRIRSALGVELPLAALFAQPRLAELALALGDAGSTALPPILPVPRTEPMRLSFAQQRLWFLNQLDPRTGAIYIMHGGVQLSGDLHVQALTRALDRIVARHETLRTHFANVDDIPLQIIDAPRELALQLIDLSSEPAPESAARLHARNEANTGFDLASGPLFRGRLLRLAEREHVLLLSMHHIVSDGWSIGVLIEELGALYAAFVQGQPDPLPPLPIQYADYAAWQHRWIDSRLQQSQLDFWRAQLRDAPALLELPTDRPRPPLQDTAGDRVELLLDETLSVRLQALAVRHGTSIFGLLLSGWAALLSRYSGQTDLVIGTASAGRNRSELEPLIGFFVNTLPLRIDLSARPTFLELLDQVQATLLAAQAHQDLPFERIIEAVRPIRSLSHTPLCQTMFSSDTTPARALELPDLQLSAYPNDHCVAQFDLSLDMQIAPTRIRGVLHYATALFDRSTMQAYLDNYARLLAALADAPMLAVDRPALLDADGWRSLHQWNDSARAVPSPVTIHTAFQAQARSTPDAIAVIDGDRTLRYAELDAHSNRIAAQLIAAGVRSGECVVTLLPRSAELVAAQLGILKAGAAYVPLDPRQPAARHVQLAEDCQARTIVHAPGDAPPWATAPCLEIALTAKPTDAFVTPPLPTAAPAYVMYTSGSSGRPKGVLVPHQAVLNLVRDPNYARWQADDRFAFASNPAFDSSTLEVWAPLLSGGSLVVVPQDVLLDPNVLADFARTHAISVLILVAGVLRAYASELARTLPTLCYLITGGDIADPQALATLLRGQRPHTLLQTYGPTETTQFVTAVAVSETPDDGQRIPIGMPIGNLRVYVLDAHRQALPVGMQGELHIAGLGLALGYVRQAGLTAEHFVPDPFSGEPGARMYRTGDLGRWRADGQLECLGRRDAQSKIRGFRLEPREIEAALQTHPQVDQALVRVCQDTAGQRRLVAYVIGTQIDDSAAHDPNVLRRHLADTLPDYMLPDAYVLMQAWPLTANGKLDVRALPAPDDVQRGIAESEPPHGETECVLAEIWCALLGVSTVSRHDNFFDIGGHSLLAVQLSTRIQTRLGRRLPLSRVFAEPTLARMAGALADGTVASSAPIAALVNRSNYYE</sequence>
<dbReference type="GO" id="GO:0016874">
    <property type="term" value="F:ligase activity"/>
    <property type="evidence" value="ECO:0007669"/>
    <property type="project" value="UniProtKB-KW"/>
</dbReference>
<evidence type="ECO:0000259" key="6">
    <source>
        <dbReference type="PROSITE" id="PS50075"/>
    </source>
</evidence>
<dbReference type="SMART" id="SM00823">
    <property type="entry name" value="PKS_PP"/>
    <property type="match status" value="6"/>
</dbReference>
<dbReference type="InterPro" id="IPR001242">
    <property type="entry name" value="Condensation_dom"/>
</dbReference>
<dbReference type="CDD" id="cd05930">
    <property type="entry name" value="A_NRPS"/>
    <property type="match status" value="2"/>
</dbReference>
<dbReference type="PROSITE" id="PS00455">
    <property type="entry name" value="AMP_BINDING"/>
    <property type="match status" value="5"/>
</dbReference>
<dbReference type="PANTHER" id="PTHR45527">
    <property type="entry name" value="NONRIBOSOMAL PEPTIDE SYNTHETASE"/>
    <property type="match status" value="1"/>
</dbReference>
<dbReference type="NCBIfam" id="NF004282">
    <property type="entry name" value="PRK05691.1"/>
    <property type="match status" value="7"/>
</dbReference>
<dbReference type="InterPro" id="IPR029058">
    <property type="entry name" value="AB_hydrolase_fold"/>
</dbReference>
<dbReference type="InterPro" id="IPR023213">
    <property type="entry name" value="CAT-like_dom_sf"/>
</dbReference>
<dbReference type="SUPFAM" id="SSF56801">
    <property type="entry name" value="Acetyl-CoA synthetase-like"/>
    <property type="match status" value="6"/>
</dbReference>
<dbReference type="NCBIfam" id="TIGR01733">
    <property type="entry name" value="AA-adenyl-dom"/>
    <property type="match status" value="6"/>
</dbReference>
<dbReference type="Pfam" id="PF00501">
    <property type="entry name" value="AMP-binding"/>
    <property type="match status" value="6"/>
</dbReference>
<dbReference type="InterPro" id="IPR006162">
    <property type="entry name" value="Ppantetheine_attach_site"/>
</dbReference>
<dbReference type="RefSeq" id="WP_260807632.1">
    <property type="nucleotide sequence ID" value="NZ_CP096142.1"/>
</dbReference>
<dbReference type="SUPFAM" id="SSF47336">
    <property type="entry name" value="ACP-like"/>
    <property type="match status" value="6"/>
</dbReference>
<evidence type="ECO:0000256" key="5">
    <source>
        <dbReference type="ARBA" id="ARBA00022598"/>
    </source>
</evidence>
<dbReference type="FunFam" id="3.40.50.980:FF:000002">
    <property type="entry name" value="Enterobactin synthetase component F"/>
    <property type="match status" value="2"/>
</dbReference>
<dbReference type="Gene3D" id="3.40.50.1820">
    <property type="entry name" value="alpha/beta hydrolase"/>
    <property type="match status" value="1"/>
</dbReference>
<dbReference type="Gene3D" id="3.30.559.30">
    <property type="entry name" value="Nonribosomal peptide synthetase, condensation domain"/>
    <property type="match status" value="6"/>
</dbReference>
<dbReference type="Pfam" id="PF13193">
    <property type="entry name" value="AMP-binding_C"/>
    <property type="match status" value="5"/>
</dbReference>
<dbReference type="SUPFAM" id="SSF52777">
    <property type="entry name" value="CoA-dependent acyltransferases"/>
    <property type="match status" value="12"/>
</dbReference>
<dbReference type="FunFam" id="3.40.50.12780:FF:000012">
    <property type="entry name" value="Non-ribosomal peptide synthetase"/>
    <property type="match status" value="5"/>
</dbReference>
<dbReference type="InterPro" id="IPR045851">
    <property type="entry name" value="AMP-bd_C_sf"/>
</dbReference>
<evidence type="ECO:0000256" key="3">
    <source>
        <dbReference type="ARBA" id="ARBA00022450"/>
    </source>
</evidence>
<dbReference type="GO" id="GO:0072330">
    <property type="term" value="P:monocarboxylic acid biosynthetic process"/>
    <property type="evidence" value="ECO:0007669"/>
    <property type="project" value="UniProtKB-ARBA"/>
</dbReference>
<dbReference type="NCBIfam" id="NF003417">
    <property type="entry name" value="PRK04813.1"/>
    <property type="match status" value="6"/>
</dbReference>
<feature type="domain" description="Carrier" evidence="6">
    <location>
        <begin position="1018"/>
        <end position="1093"/>
    </location>
</feature>
<dbReference type="FunFam" id="2.30.38.10:FF:000001">
    <property type="entry name" value="Non-ribosomal peptide synthetase PvdI"/>
    <property type="match status" value="5"/>
</dbReference>
<keyword evidence="4" id="KW-0597">Phosphoprotein</keyword>
<dbReference type="InterPro" id="IPR036736">
    <property type="entry name" value="ACP-like_sf"/>
</dbReference>
<dbReference type="FunFam" id="3.30.559.30:FF:000001">
    <property type="entry name" value="Non-ribosomal peptide synthetase"/>
    <property type="match status" value="1"/>
</dbReference>
<dbReference type="GO" id="GO:0043041">
    <property type="term" value="P:amino acid activation for nonribosomal peptide biosynthetic process"/>
    <property type="evidence" value="ECO:0007669"/>
    <property type="project" value="TreeGrafter"/>
</dbReference>
<dbReference type="FunFam" id="3.40.50.980:FF:000001">
    <property type="entry name" value="Non-ribosomal peptide synthetase"/>
    <property type="match status" value="3"/>
</dbReference>
<dbReference type="InterPro" id="IPR020806">
    <property type="entry name" value="PKS_PP-bd"/>
</dbReference>
<dbReference type="GeneID" id="75154081"/>
<dbReference type="Pfam" id="PF00668">
    <property type="entry name" value="Condensation"/>
    <property type="match status" value="6"/>
</dbReference>
<dbReference type="Pfam" id="PF00550">
    <property type="entry name" value="PP-binding"/>
    <property type="match status" value="6"/>
</dbReference>
<dbReference type="CDD" id="cd19544">
    <property type="entry name" value="E-C_NRPS"/>
    <property type="match status" value="1"/>
</dbReference>
<keyword evidence="3" id="KW-0596">Phosphopantetheine</keyword>
<dbReference type="FunFam" id="3.30.559.10:FF:000012">
    <property type="entry name" value="Non-ribosomal peptide synthetase"/>
    <property type="match status" value="5"/>
</dbReference>
<keyword evidence="5" id="KW-0436">Ligase</keyword>
<reference evidence="7" key="1">
    <citation type="submission" date="2022-04" db="EMBL/GenBank/DDBJ databases">
        <title>Xanthomonas prunicola pv. tritici, a pathogen causing a previously unreported foliar disease of wheat.</title>
        <authorList>
            <person name="Clavijo F."/>
            <person name="Curland R.D."/>
            <person name="Dill-Macky R."/>
            <person name="Pereyra S."/>
            <person name="Roman-Reyna V."/>
            <person name="Siri M.I."/>
        </authorList>
    </citation>
    <scope>NUCLEOTIDE SEQUENCE</scope>
    <source>
        <strain evidence="7">CIX249</strain>
    </source>
</reference>
<dbReference type="Proteomes" id="UP001058381">
    <property type="component" value="Chromosome"/>
</dbReference>